<sequence>MNYYGTTMALSMVLDNDVIQADNVKTILRLVITWITPIDAQASSLHKRHNDEAYKVKVDQGFGSRYVVGRRQSTREEQLPPEYYLPANPYTADSPNAQMFEILVIKIDKLTNLVKMILIRNFDKDGNGVRKEPHPGYNDMWWGEHDGNVNSNRKNLVQYAANDMLRRQIPYEEDDVSVVKESRLANEEET</sequence>
<dbReference type="AlphaFoldDB" id="A0AAJ7FEG3"/>
<proteinExistence type="predicted"/>
<keyword evidence="1" id="KW-1185">Reference proteome</keyword>
<evidence type="ECO:0000313" key="1">
    <source>
        <dbReference type="Proteomes" id="UP000694920"/>
    </source>
</evidence>
<dbReference type="RefSeq" id="XP_015587749.1">
    <property type="nucleotide sequence ID" value="XM_015732263.2"/>
</dbReference>
<gene>
    <name evidence="2" type="primary">LOC107264231</name>
</gene>
<evidence type="ECO:0000313" key="2">
    <source>
        <dbReference type="RefSeq" id="XP_015587749.1"/>
    </source>
</evidence>
<dbReference type="GeneID" id="107264231"/>
<dbReference type="Proteomes" id="UP000694920">
    <property type="component" value="Unplaced"/>
</dbReference>
<name>A0AAJ7FEG3_CEPCN</name>
<dbReference type="KEGG" id="ccin:107264231"/>
<accession>A0AAJ7FEG3</accession>
<reference evidence="2" key="1">
    <citation type="submission" date="2025-08" db="UniProtKB">
        <authorList>
            <consortium name="RefSeq"/>
        </authorList>
    </citation>
    <scope>IDENTIFICATION</scope>
</reference>
<protein>
    <submittedName>
        <fullName evidence="2">Uncharacterized protein LOC107264231 isoform X1</fullName>
    </submittedName>
</protein>
<organism evidence="1 2">
    <name type="scientific">Cephus cinctus</name>
    <name type="common">Wheat stem sawfly</name>
    <dbReference type="NCBI Taxonomy" id="211228"/>
    <lineage>
        <taxon>Eukaryota</taxon>
        <taxon>Metazoa</taxon>
        <taxon>Ecdysozoa</taxon>
        <taxon>Arthropoda</taxon>
        <taxon>Hexapoda</taxon>
        <taxon>Insecta</taxon>
        <taxon>Pterygota</taxon>
        <taxon>Neoptera</taxon>
        <taxon>Endopterygota</taxon>
        <taxon>Hymenoptera</taxon>
        <taxon>Cephoidea</taxon>
        <taxon>Cephidae</taxon>
        <taxon>Cephus</taxon>
    </lineage>
</organism>